<sequence>MIGINVFISEAKNSFAPLSGFLIKHAAAFAASIEEPPPMPIAKSTFSSSPSFLISKTVSIVGFSSTRSKTTYPIPHLSSAAVTSAKEPFAFAEFFPVTISALVPTDLNISALFKMQSLPNTICVGIKNLNAFIFCLLKINCFNFPHIFIL</sequence>
<protein>
    <submittedName>
        <fullName evidence="1">Uncharacterized protein</fullName>
    </submittedName>
</protein>
<dbReference type="EMBL" id="VSSQ01089721">
    <property type="protein sequence ID" value="MPN35882.1"/>
    <property type="molecule type" value="Genomic_DNA"/>
</dbReference>
<accession>A0A645HBY8</accession>
<proteinExistence type="predicted"/>
<reference evidence="1" key="1">
    <citation type="submission" date="2019-08" db="EMBL/GenBank/DDBJ databases">
        <authorList>
            <person name="Kucharzyk K."/>
            <person name="Murdoch R.W."/>
            <person name="Higgins S."/>
            <person name="Loffler F."/>
        </authorList>
    </citation>
    <scope>NUCLEOTIDE SEQUENCE</scope>
</reference>
<name>A0A645HBY8_9ZZZZ</name>
<comment type="caution">
    <text evidence="1">The sequence shown here is derived from an EMBL/GenBank/DDBJ whole genome shotgun (WGS) entry which is preliminary data.</text>
</comment>
<organism evidence="1">
    <name type="scientific">bioreactor metagenome</name>
    <dbReference type="NCBI Taxonomy" id="1076179"/>
    <lineage>
        <taxon>unclassified sequences</taxon>
        <taxon>metagenomes</taxon>
        <taxon>ecological metagenomes</taxon>
    </lineage>
</organism>
<evidence type="ECO:0000313" key="1">
    <source>
        <dbReference type="EMBL" id="MPN35882.1"/>
    </source>
</evidence>
<gene>
    <name evidence="1" type="ORF">SDC9_183384</name>
</gene>
<dbReference type="AlphaFoldDB" id="A0A645HBY8"/>